<reference evidence="2 3" key="1">
    <citation type="submission" date="2021-08" db="EMBL/GenBank/DDBJ databases">
        <title>Draft Genome Sequence of Phanerochaete sordida strain YK-624.</title>
        <authorList>
            <person name="Mori T."/>
            <person name="Dohra H."/>
            <person name="Suzuki T."/>
            <person name="Kawagishi H."/>
            <person name="Hirai H."/>
        </authorList>
    </citation>
    <scope>NUCLEOTIDE SEQUENCE [LARGE SCALE GENOMIC DNA]</scope>
    <source>
        <strain evidence="2 3">YK-624</strain>
    </source>
</reference>
<dbReference type="EMBL" id="BPQB01000107">
    <property type="protein sequence ID" value="GJE99354.1"/>
    <property type="molecule type" value="Genomic_DNA"/>
</dbReference>
<keyword evidence="3" id="KW-1185">Reference proteome</keyword>
<evidence type="ECO:0000313" key="3">
    <source>
        <dbReference type="Proteomes" id="UP000703269"/>
    </source>
</evidence>
<comment type="caution">
    <text evidence="2">The sequence shown here is derived from an EMBL/GenBank/DDBJ whole genome shotgun (WGS) entry which is preliminary data.</text>
</comment>
<accession>A0A9P3LM47</accession>
<evidence type="ECO:0000313" key="2">
    <source>
        <dbReference type="EMBL" id="GJE99354.1"/>
    </source>
</evidence>
<organism evidence="2 3">
    <name type="scientific">Phanerochaete sordida</name>
    <dbReference type="NCBI Taxonomy" id="48140"/>
    <lineage>
        <taxon>Eukaryota</taxon>
        <taxon>Fungi</taxon>
        <taxon>Dikarya</taxon>
        <taxon>Basidiomycota</taxon>
        <taxon>Agaricomycotina</taxon>
        <taxon>Agaricomycetes</taxon>
        <taxon>Polyporales</taxon>
        <taxon>Phanerochaetaceae</taxon>
        <taxon>Phanerochaete</taxon>
    </lineage>
</organism>
<feature type="compositionally biased region" description="Polar residues" evidence="1">
    <location>
        <begin position="27"/>
        <end position="37"/>
    </location>
</feature>
<gene>
    <name evidence="2" type="ORF">PsYK624_156080</name>
</gene>
<dbReference type="AlphaFoldDB" id="A0A9P3LM47"/>
<protein>
    <submittedName>
        <fullName evidence="2">Uncharacterized protein</fullName>
    </submittedName>
</protein>
<dbReference type="Proteomes" id="UP000703269">
    <property type="component" value="Unassembled WGS sequence"/>
</dbReference>
<name>A0A9P3LM47_9APHY</name>
<feature type="region of interest" description="Disordered" evidence="1">
    <location>
        <begin position="19"/>
        <end position="72"/>
    </location>
</feature>
<sequence length="72" mass="7725">MEPTIPYAKGYQETCFRRVSEDPPVPSSGSSLRSQTCGMRGVPAPLRPNADDLDGLPSSHPKAVTHVKQACT</sequence>
<proteinExistence type="predicted"/>
<evidence type="ECO:0000256" key="1">
    <source>
        <dbReference type="SAM" id="MobiDB-lite"/>
    </source>
</evidence>